<evidence type="ECO:0000256" key="2">
    <source>
        <dbReference type="ARBA" id="ARBA00023125"/>
    </source>
</evidence>
<gene>
    <name evidence="5" type="ORF">ACFSR5_04035</name>
</gene>
<dbReference type="SUPFAM" id="SSF51215">
    <property type="entry name" value="Regulatory protein AraC"/>
    <property type="match status" value="1"/>
</dbReference>
<dbReference type="EMBL" id="JBHULR010000003">
    <property type="protein sequence ID" value="MFD2546814.1"/>
    <property type="molecule type" value="Genomic_DNA"/>
</dbReference>
<dbReference type="InterPro" id="IPR037923">
    <property type="entry name" value="HTH-like"/>
</dbReference>
<reference evidence="6" key="1">
    <citation type="journal article" date="2019" name="Int. J. Syst. Evol. Microbiol.">
        <title>The Global Catalogue of Microorganisms (GCM) 10K type strain sequencing project: providing services to taxonomists for standard genome sequencing and annotation.</title>
        <authorList>
            <consortium name="The Broad Institute Genomics Platform"/>
            <consortium name="The Broad Institute Genome Sequencing Center for Infectious Disease"/>
            <person name="Wu L."/>
            <person name="Ma J."/>
        </authorList>
    </citation>
    <scope>NUCLEOTIDE SEQUENCE [LARGE SCALE GENOMIC DNA]</scope>
    <source>
        <strain evidence="6">KCTC 42662</strain>
    </source>
</reference>
<organism evidence="5 6">
    <name type="scientific">Sphingobacterium suaedae</name>
    <dbReference type="NCBI Taxonomy" id="1686402"/>
    <lineage>
        <taxon>Bacteria</taxon>
        <taxon>Pseudomonadati</taxon>
        <taxon>Bacteroidota</taxon>
        <taxon>Sphingobacteriia</taxon>
        <taxon>Sphingobacteriales</taxon>
        <taxon>Sphingobacteriaceae</taxon>
        <taxon>Sphingobacterium</taxon>
    </lineage>
</organism>
<keyword evidence="6" id="KW-1185">Reference proteome</keyword>
<dbReference type="Gene3D" id="1.10.10.60">
    <property type="entry name" value="Homeodomain-like"/>
    <property type="match status" value="1"/>
</dbReference>
<sequence>MRYDHGSGLSVGDTKKGHMFVRRLENNVFYSFLQSSVKVERPQQATYFNVVLFEKGEGVVEIDGRSHTIGKGKVLVVFPGQWGACDLQSGTLAHHLMAKTEIYESISAISNLSVSKSSPISVFDLNETVFATLLYELLQIKEILETKIVGSDELVISRLKTIYLLLKTECMQVRDANLQDFKHPTLEKFVRLVDVHCKTDRSVAFYADHLHLQPNYLNILCKRMLKISAKQVIKNRLIIEAKNMLFASHKSVKQIAYELGIKSTSQFTTFFKRETGFLPTDFVKLRIRGVNDC</sequence>
<dbReference type="SUPFAM" id="SSF46689">
    <property type="entry name" value="Homeodomain-like"/>
    <property type="match status" value="1"/>
</dbReference>
<proteinExistence type="predicted"/>
<dbReference type="SMART" id="SM00342">
    <property type="entry name" value="HTH_ARAC"/>
    <property type="match status" value="1"/>
</dbReference>
<keyword evidence="3" id="KW-0804">Transcription</keyword>
<keyword evidence="2" id="KW-0238">DNA-binding</keyword>
<evidence type="ECO:0000256" key="1">
    <source>
        <dbReference type="ARBA" id="ARBA00023015"/>
    </source>
</evidence>
<dbReference type="PROSITE" id="PS01124">
    <property type="entry name" value="HTH_ARAC_FAMILY_2"/>
    <property type="match status" value="1"/>
</dbReference>
<dbReference type="Proteomes" id="UP001597545">
    <property type="component" value="Unassembled WGS sequence"/>
</dbReference>
<accession>A0ABW5KDD2</accession>
<dbReference type="PANTHER" id="PTHR43280:SF32">
    <property type="entry name" value="TRANSCRIPTIONAL REGULATORY PROTEIN"/>
    <property type="match status" value="1"/>
</dbReference>
<dbReference type="PANTHER" id="PTHR43280">
    <property type="entry name" value="ARAC-FAMILY TRANSCRIPTIONAL REGULATOR"/>
    <property type="match status" value="1"/>
</dbReference>
<protein>
    <submittedName>
        <fullName evidence="5">Helix-turn-helix domain-containing protein</fullName>
    </submittedName>
</protein>
<evidence type="ECO:0000313" key="5">
    <source>
        <dbReference type="EMBL" id="MFD2546814.1"/>
    </source>
</evidence>
<dbReference type="InterPro" id="IPR018060">
    <property type="entry name" value="HTH_AraC"/>
</dbReference>
<comment type="caution">
    <text evidence="5">The sequence shown here is derived from an EMBL/GenBank/DDBJ whole genome shotgun (WGS) entry which is preliminary data.</text>
</comment>
<keyword evidence="1" id="KW-0805">Transcription regulation</keyword>
<evidence type="ECO:0000259" key="4">
    <source>
        <dbReference type="PROSITE" id="PS01124"/>
    </source>
</evidence>
<feature type="domain" description="HTH araC/xylS-type" evidence="4">
    <location>
        <begin position="187"/>
        <end position="285"/>
    </location>
</feature>
<name>A0ABW5KDD2_9SPHI</name>
<evidence type="ECO:0000256" key="3">
    <source>
        <dbReference type="ARBA" id="ARBA00023163"/>
    </source>
</evidence>
<evidence type="ECO:0000313" key="6">
    <source>
        <dbReference type="Proteomes" id="UP001597545"/>
    </source>
</evidence>
<dbReference type="RefSeq" id="WP_380900970.1">
    <property type="nucleotide sequence ID" value="NZ_JBHUEG010000007.1"/>
</dbReference>
<dbReference type="InterPro" id="IPR009057">
    <property type="entry name" value="Homeodomain-like_sf"/>
</dbReference>
<dbReference type="Pfam" id="PF12833">
    <property type="entry name" value="HTH_18"/>
    <property type="match status" value="1"/>
</dbReference>